<dbReference type="CDD" id="cd09024">
    <property type="entry name" value="Aldose_epim_lacX"/>
    <property type="match status" value="1"/>
</dbReference>
<dbReference type="Proteomes" id="UP000660024">
    <property type="component" value="Unassembled WGS sequence"/>
</dbReference>
<gene>
    <name evidence="4" type="ORF">I5M32_01570</name>
</gene>
<dbReference type="EMBL" id="JAEHFY010000002">
    <property type="protein sequence ID" value="MBK0381637.1"/>
    <property type="molecule type" value="Genomic_DNA"/>
</dbReference>
<dbReference type="InterPro" id="IPR008183">
    <property type="entry name" value="Aldose_1/G6P_1-epimerase"/>
</dbReference>
<evidence type="ECO:0000256" key="1">
    <source>
        <dbReference type="ARBA" id="ARBA00001913"/>
    </source>
</evidence>
<evidence type="ECO:0000256" key="3">
    <source>
        <dbReference type="ARBA" id="ARBA00022837"/>
    </source>
</evidence>
<evidence type="ECO:0000313" key="5">
    <source>
        <dbReference type="Proteomes" id="UP000660024"/>
    </source>
</evidence>
<sequence length="288" mass="33240">MIVLENEELKVTLSSKGAELVSLIDKNDHTEYIWQGNPDIWGYHAPNLFPIVGGLKDDTLWVDGEKHHLNRHGFARTTVFRKIEAAPQQAIFEIRYDDELLKIYPYKFEFQVIYYLKGRTLEVLYKVINMDDKTIYFSVGAHPGFNVPLVKGEKFEDYSIEFQYDDDLITHQLSKNGLFDGKTLKIPTVKQELKLTKPLFEHDALVFKNLKSKAVTLKSKFSTKTVKVEFPHFDYLGIWSKADAPFVCIEPWLGCADNEGEIKDIKQKEAIQKVKKGHVFETVFCISV</sequence>
<organism evidence="4 5">
    <name type="scientific">Pedobacter segetis</name>
    <dbReference type="NCBI Taxonomy" id="2793069"/>
    <lineage>
        <taxon>Bacteria</taxon>
        <taxon>Pseudomonadati</taxon>
        <taxon>Bacteroidota</taxon>
        <taxon>Sphingobacteriia</taxon>
        <taxon>Sphingobacteriales</taxon>
        <taxon>Sphingobacteriaceae</taxon>
        <taxon>Pedobacter</taxon>
    </lineage>
</organism>
<keyword evidence="3" id="KW-0106">Calcium</keyword>
<dbReference type="InterPro" id="IPR011013">
    <property type="entry name" value="Gal_mutarotase_sf_dom"/>
</dbReference>
<accession>A0ABS1BFJ2</accession>
<dbReference type="Pfam" id="PF01263">
    <property type="entry name" value="Aldose_epim"/>
    <property type="match status" value="1"/>
</dbReference>
<protein>
    <submittedName>
        <fullName evidence="4">Aldose 1-epimerase family protein</fullName>
    </submittedName>
</protein>
<dbReference type="InterPro" id="IPR014718">
    <property type="entry name" value="GH-type_carb-bd"/>
</dbReference>
<comment type="caution">
    <text evidence="4">The sequence shown here is derived from an EMBL/GenBank/DDBJ whole genome shotgun (WGS) entry which is preliminary data.</text>
</comment>
<dbReference type="Gene3D" id="2.70.98.10">
    <property type="match status" value="1"/>
</dbReference>
<comment type="cofactor">
    <cofactor evidence="1">
        <name>Ca(2+)</name>
        <dbReference type="ChEBI" id="CHEBI:29108"/>
    </cofactor>
</comment>
<keyword evidence="5" id="KW-1185">Reference proteome</keyword>
<name>A0ABS1BFJ2_9SPHI</name>
<comment type="subunit">
    <text evidence="2">Monomer.</text>
</comment>
<dbReference type="RefSeq" id="WP_200584386.1">
    <property type="nucleotide sequence ID" value="NZ_JAEHFY010000002.1"/>
</dbReference>
<reference evidence="4 5" key="1">
    <citation type="submission" date="2020-12" db="EMBL/GenBank/DDBJ databases">
        <title>Bacterial novel species Pedobacter sp. SD-b isolated from soil.</title>
        <authorList>
            <person name="Jung H.-Y."/>
        </authorList>
    </citation>
    <scope>NUCLEOTIDE SEQUENCE [LARGE SCALE GENOMIC DNA]</scope>
    <source>
        <strain evidence="4 5">SD-b</strain>
    </source>
</reference>
<evidence type="ECO:0000313" key="4">
    <source>
        <dbReference type="EMBL" id="MBK0381637.1"/>
    </source>
</evidence>
<proteinExistence type="predicted"/>
<evidence type="ECO:0000256" key="2">
    <source>
        <dbReference type="ARBA" id="ARBA00011245"/>
    </source>
</evidence>
<dbReference type="SUPFAM" id="SSF74650">
    <property type="entry name" value="Galactose mutarotase-like"/>
    <property type="match status" value="1"/>
</dbReference>
<dbReference type="InterPro" id="IPR037481">
    <property type="entry name" value="LacX"/>
</dbReference>